<reference evidence="6 7" key="1">
    <citation type="submission" date="2021-04" db="EMBL/GenBank/DDBJ databases">
        <title>Chitinophaga sp. nov., isolated from the rhizosphere soil.</title>
        <authorList>
            <person name="He S."/>
        </authorList>
    </citation>
    <scope>NUCLEOTIDE SEQUENCE [LARGE SCALE GENOMIC DNA]</scope>
    <source>
        <strain evidence="6 7">2R12</strain>
    </source>
</reference>
<comment type="pathway">
    <text evidence="1">Lipid metabolism.</text>
</comment>
<proteinExistence type="predicted"/>
<keyword evidence="3 6" id="KW-0012">Acyltransferase</keyword>
<name>A0ABS5IYT3_9BACT</name>
<dbReference type="EMBL" id="JAGTXB010000003">
    <property type="protein sequence ID" value="MBS0027372.1"/>
    <property type="molecule type" value="Genomic_DNA"/>
</dbReference>
<keyword evidence="4" id="KW-0472">Membrane</keyword>
<evidence type="ECO:0000313" key="6">
    <source>
        <dbReference type="EMBL" id="MBS0027372.1"/>
    </source>
</evidence>
<dbReference type="InterPro" id="IPR002123">
    <property type="entry name" value="Plipid/glycerol_acylTrfase"/>
</dbReference>
<evidence type="ECO:0000256" key="3">
    <source>
        <dbReference type="ARBA" id="ARBA00023315"/>
    </source>
</evidence>
<sequence length="246" mass="27858">MLKNILGRIFAAWMLLLFAGTMLIVFIPIWIFSFCPDPRKSKGFLAIGRVWMKVYMPLIGCPVYRKGTEYFAPGQTYVIVCNHNSLIDVPVTTAKIPGANKTLAKASLGKIPLFGVLYKIGGIMVDRSSEASRKQSVIEMKQALAKGLHILLYPEGTRNRTSEPLKAFYDGAFALAIDTQLPLIPSLLFHTKKILPVGRKFFAWPHRIDYHFLPPVPTAGLNRDDLPALKEKVFKQMWEYYIKRDI</sequence>
<accession>A0ABS5IYT3</accession>
<gene>
    <name evidence="6" type="ORF">KE626_08645</name>
</gene>
<comment type="caution">
    <text evidence="6">The sequence shown here is derived from an EMBL/GenBank/DDBJ whole genome shotgun (WGS) entry which is preliminary data.</text>
</comment>
<dbReference type="SMART" id="SM00563">
    <property type="entry name" value="PlsC"/>
    <property type="match status" value="1"/>
</dbReference>
<dbReference type="GO" id="GO:0016746">
    <property type="term" value="F:acyltransferase activity"/>
    <property type="evidence" value="ECO:0007669"/>
    <property type="project" value="UniProtKB-KW"/>
</dbReference>
<dbReference type="PANTHER" id="PTHR10434">
    <property type="entry name" value="1-ACYL-SN-GLYCEROL-3-PHOSPHATE ACYLTRANSFERASE"/>
    <property type="match status" value="1"/>
</dbReference>
<dbReference type="Pfam" id="PF01553">
    <property type="entry name" value="Acyltransferase"/>
    <property type="match status" value="1"/>
</dbReference>
<dbReference type="PANTHER" id="PTHR10434:SF11">
    <property type="entry name" value="1-ACYL-SN-GLYCEROL-3-PHOSPHATE ACYLTRANSFERASE"/>
    <property type="match status" value="1"/>
</dbReference>
<evidence type="ECO:0000256" key="4">
    <source>
        <dbReference type="SAM" id="Phobius"/>
    </source>
</evidence>
<evidence type="ECO:0000256" key="2">
    <source>
        <dbReference type="ARBA" id="ARBA00022679"/>
    </source>
</evidence>
<organism evidence="6 7">
    <name type="scientific">Chitinophaga hostae</name>
    <dbReference type="NCBI Taxonomy" id="2831022"/>
    <lineage>
        <taxon>Bacteria</taxon>
        <taxon>Pseudomonadati</taxon>
        <taxon>Bacteroidota</taxon>
        <taxon>Chitinophagia</taxon>
        <taxon>Chitinophagales</taxon>
        <taxon>Chitinophagaceae</taxon>
        <taxon>Chitinophaga</taxon>
    </lineage>
</organism>
<evidence type="ECO:0000259" key="5">
    <source>
        <dbReference type="SMART" id="SM00563"/>
    </source>
</evidence>
<dbReference type="CDD" id="cd07989">
    <property type="entry name" value="LPLAT_AGPAT-like"/>
    <property type="match status" value="1"/>
</dbReference>
<protein>
    <submittedName>
        <fullName evidence="6">1-acyl-sn-glycerol-3-phosphate acyltransferase</fullName>
    </submittedName>
</protein>
<dbReference type="Proteomes" id="UP000676386">
    <property type="component" value="Unassembled WGS sequence"/>
</dbReference>
<feature type="domain" description="Phospholipid/glycerol acyltransferase" evidence="5">
    <location>
        <begin position="77"/>
        <end position="191"/>
    </location>
</feature>
<dbReference type="RefSeq" id="WP_211972469.1">
    <property type="nucleotide sequence ID" value="NZ_CBFHAM010000126.1"/>
</dbReference>
<evidence type="ECO:0000256" key="1">
    <source>
        <dbReference type="ARBA" id="ARBA00005189"/>
    </source>
</evidence>
<evidence type="ECO:0000313" key="7">
    <source>
        <dbReference type="Proteomes" id="UP000676386"/>
    </source>
</evidence>
<keyword evidence="7" id="KW-1185">Reference proteome</keyword>
<keyword evidence="4" id="KW-0812">Transmembrane</keyword>
<keyword evidence="4" id="KW-1133">Transmembrane helix</keyword>
<feature type="transmembrane region" description="Helical" evidence="4">
    <location>
        <begin position="12"/>
        <end position="32"/>
    </location>
</feature>
<dbReference type="SUPFAM" id="SSF69593">
    <property type="entry name" value="Glycerol-3-phosphate (1)-acyltransferase"/>
    <property type="match status" value="1"/>
</dbReference>
<keyword evidence="2" id="KW-0808">Transferase</keyword>